<dbReference type="InterPro" id="IPR027417">
    <property type="entry name" value="P-loop_NTPase"/>
</dbReference>
<dbReference type="EMBL" id="UGQS01000002">
    <property type="protein sequence ID" value="STZ76541.1"/>
    <property type="molecule type" value="Genomic_DNA"/>
</dbReference>
<dbReference type="InterPro" id="IPR014001">
    <property type="entry name" value="Helicase_ATP-bd"/>
</dbReference>
<protein>
    <submittedName>
        <fullName evidence="2">Type III restriction enzyme</fullName>
    </submittedName>
</protein>
<keyword evidence="3" id="KW-1185">Reference proteome</keyword>
<evidence type="ECO:0000313" key="2">
    <source>
        <dbReference type="EMBL" id="STZ76541.1"/>
    </source>
</evidence>
<dbReference type="PANTHER" id="PTHR47396">
    <property type="entry name" value="TYPE I RESTRICTION ENZYME ECOKI R PROTEIN"/>
    <property type="match status" value="1"/>
</dbReference>
<dbReference type="GO" id="GO:0015668">
    <property type="term" value="F:type III site-specific deoxyribonuclease activity"/>
    <property type="evidence" value="ECO:0007669"/>
    <property type="project" value="InterPro"/>
</dbReference>
<dbReference type="GO" id="GO:0003677">
    <property type="term" value="F:DNA binding"/>
    <property type="evidence" value="ECO:0007669"/>
    <property type="project" value="InterPro"/>
</dbReference>
<sequence>MQLKFEELVHQQQAIEAVVTLFKGELNKTTAFALNTVGNQPIMANQLALPFEEIEKNLNAVQEKFHQKLTVLSDHGLHFSVEMETGTGKTYVYLRTIFELNKQYGWQKFVIVVPSVAIREGVQQTVRATAEHFDNLFDKPTINTTVYRSDRLNALRGFATNNHIEILIMNIDSFKKKYDNVINRINESGEAPILQISQTQPIVIIDEPQNMETELSKQAIEALNPLFVLRYSATHKNPYHKIYSLNPLEAYNQKLVKQIEVEPVLAENDVNGAYIVLKEPIVGKGKLKAKIEIHIQTDKETKKKPVTIQAGDDLYEKSGKNESYRHGFIINELSADPFEIRLSNGQILTQSEDDDLLRDEIMKKQMECTIKEHLAKEKRLNSKGIKVLSLFFIDKVANYRDNGKFYRWFNEIYERETGMSANGVHDGYFSQDKGKEKDTTGCTKADEDTYNLIMRDKEKLLSFDSPLRFIFSHSALKEGWDNPNVFQICTLNETRSPIKKRQEIGRGLRLAVNQQGERIYDESVNILTVIPNESYQSFAANLQKEYEDECGIKFTNGGVKSRETRLQQRYRKGFTLDSTFIEIWQKLQQKTRYSVRFEREKLIESAIKLMREMPTIQRVQLNVQKAKLRQSEQGIWGEETNSRYAEIDTHWEIPDVLQAIQRKTQLTRQTICEILQKSDRLHELANNPQRFIDMVSEKILQALNGLMIDGIEYSQVDPQKNGYEQTLIQWKELEKNGLEIFFNEHTFEVNQSDKEKQHKTIFANYISLDSYTEKQFAQECENNEDVRMYFKLPNWFKIPTPIGNYNPDWAVVMNNRSKVYFVAETKNTGKGIQSGIDESSLSLSERQKIQCAKKHFSLNIFDGVKYQVIEKLSEIR</sequence>
<proteinExistence type="predicted"/>
<dbReference type="RefSeq" id="WP_066076277.1">
    <property type="nucleotide sequence ID" value="NZ_CP181246.1"/>
</dbReference>
<evidence type="ECO:0000313" key="3">
    <source>
        <dbReference type="Proteomes" id="UP000254651"/>
    </source>
</evidence>
<reference evidence="2 3" key="1">
    <citation type="submission" date="2018-06" db="EMBL/GenBank/DDBJ databases">
        <authorList>
            <consortium name="Pathogen Informatics"/>
            <person name="Doyle S."/>
        </authorList>
    </citation>
    <scope>NUCLEOTIDE SEQUENCE [LARGE SCALE GENOMIC DNA]</scope>
    <source>
        <strain evidence="2 3">NCTC10295</strain>
    </source>
</reference>
<organism evidence="2 3">
    <name type="scientific">Bergeriella denitrificans</name>
    <name type="common">Neisseria denitrificans</name>
    <dbReference type="NCBI Taxonomy" id="494"/>
    <lineage>
        <taxon>Bacteria</taxon>
        <taxon>Pseudomonadati</taxon>
        <taxon>Pseudomonadota</taxon>
        <taxon>Betaproteobacteria</taxon>
        <taxon>Neisseriales</taxon>
        <taxon>Neisseriaceae</taxon>
        <taxon>Bergeriella</taxon>
    </lineage>
</organism>
<dbReference type="Gene3D" id="3.40.50.300">
    <property type="entry name" value="P-loop containing nucleotide triphosphate hydrolases"/>
    <property type="match status" value="2"/>
</dbReference>
<dbReference type="Pfam" id="PF04851">
    <property type="entry name" value="ResIII"/>
    <property type="match status" value="1"/>
</dbReference>
<dbReference type="GO" id="GO:0005829">
    <property type="term" value="C:cytosol"/>
    <property type="evidence" value="ECO:0007669"/>
    <property type="project" value="TreeGrafter"/>
</dbReference>
<dbReference type="Proteomes" id="UP000254651">
    <property type="component" value="Unassembled WGS sequence"/>
</dbReference>
<dbReference type="REBASE" id="378202">
    <property type="entry name" value="Bde10295ORF1316P"/>
</dbReference>
<evidence type="ECO:0000259" key="1">
    <source>
        <dbReference type="SMART" id="SM00487"/>
    </source>
</evidence>
<dbReference type="SUPFAM" id="SSF52540">
    <property type="entry name" value="P-loop containing nucleoside triphosphate hydrolases"/>
    <property type="match status" value="2"/>
</dbReference>
<gene>
    <name evidence="2" type="ORF">NCTC10295_01315</name>
</gene>
<dbReference type="PANTHER" id="PTHR47396:SF1">
    <property type="entry name" value="ATP-DEPENDENT HELICASE IRC3-RELATED"/>
    <property type="match status" value="1"/>
</dbReference>
<name>A0A378UJ77_BERDE</name>
<dbReference type="GO" id="GO:0005524">
    <property type="term" value="F:ATP binding"/>
    <property type="evidence" value="ECO:0007669"/>
    <property type="project" value="InterPro"/>
</dbReference>
<dbReference type="InterPro" id="IPR006935">
    <property type="entry name" value="Helicase/UvrB_N"/>
</dbReference>
<dbReference type="Pfam" id="PF19778">
    <property type="entry name" value="RE_endonuc"/>
    <property type="match status" value="1"/>
</dbReference>
<dbReference type="SMART" id="SM00487">
    <property type="entry name" value="DEXDc"/>
    <property type="match status" value="1"/>
</dbReference>
<feature type="domain" description="Helicase ATP-binding" evidence="1">
    <location>
        <begin position="54"/>
        <end position="259"/>
    </location>
</feature>
<accession>A0A378UJ77</accession>
<dbReference type="InterPro" id="IPR050742">
    <property type="entry name" value="Helicase_Restrict-Modif_Enz"/>
</dbReference>
<dbReference type="AlphaFoldDB" id="A0A378UJ77"/>
<dbReference type="InterPro" id="IPR045572">
    <property type="entry name" value="RE_endonuc_C"/>
</dbReference>